<dbReference type="Pfam" id="PF00072">
    <property type="entry name" value="Response_reg"/>
    <property type="match status" value="1"/>
</dbReference>
<dbReference type="NCBIfam" id="TIGR00254">
    <property type="entry name" value="GGDEF"/>
    <property type="match status" value="1"/>
</dbReference>
<dbReference type="OrthoDB" id="9797391at2"/>
<evidence type="ECO:0000256" key="2">
    <source>
        <dbReference type="ARBA" id="ARBA00022676"/>
    </source>
</evidence>
<dbReference type="InterPro" id="IPR011006">
    <property type="entry name" value="CheY-like_superfamily"/>
</dbReference>
<dbReference type="PANTHER" id="PTHR43867">
    <property type="entry name" value="CELLULOSE SYNTHASE CATALYTIC SUBUNIT A [UDP-FORMING]"/>
    <property type="match status" value="1"/>
</dbReference>
<sequence length="778" mass="87309">MQQTPLDSQVPRLPLSTQPTVFLVEPDDHRAGELVLELVGHGYEVVTAPSDDGALPLLREVQPDILITASTSEHIDSVRFIQQVRSDSTLEDLPIIVLTHKESMRDVIDSLEAGADDFVSRPVNAEELHARIRAKLARPPTPRSRVARNRRTGLLTTTTFEGAMTREMERAVITGHSLCVAEIRIEELVRLRDRYGSELDASVARQMTALLRDHLRRLDVVTHDSSGTFTVLMPETQPDEAMERARKAAARIVSHTFTIHGDRLRLTPSIGVTLYRRGTDAATLRAQARTALEYSASHLDLLPVLYDPAVHGRARVQKRKFAADLRETLRLPVQILVVGLALIGVPFLIYCGLALAGFDVTPYVYILVVVALLLTAALILVEGFLAFDPIQPPQQPGAPAPPASAIIAAYLPNEAATVQETIEAFLRVDYPAGLQVILAYNTPRDLPIEATLRDLARRDRRFVPLRVEGSTSKAQNVNAALAHVTGEFTAVYDADHHPDPDCFERAWRWLSNGWDVVQGHCFIRNGDESWVSRMVAVEFESIYAVSHPGRARMHDFGIFGGSNGFWKTSLLRLIRMRGSMLTEDIDSALRTVEAGYKIGSDPFLVSRELAPTTLKALTNQRLRWAQGWFQVSLMHTLRALLSKNLSWRQKLGFVHLLAWREFYPILSLQIFPIVLFWLYGPTARSVDWFVPIFVLTSLFTLSVGPWQALFAYLRAEPQIRRRASWFWFYLFVSSVFYTPYKNLLAVVAQLKELRHERAWKVTPRTTKSPSDSGGGDAK</sequence>
<accession>A0A318SL71</accession>
<dbReference type="SUPFAM" id="SSF55073">
    <property type="entry name" value="Nucleotide cyclase"/>
    <property type="match status" value="1"/>
</dbReference>
<evidence type="ECO:0000256" key="8">
    <source>
        <dbReference type="SAM" id="Phobius"/>
    </source>
</evidence>
<dbReference type="EMBL" id="QJSX01000003">
    <property type="protein sequence ID" value="PYE55259.1"/>
    <property type="molecule type" value="Genomic_DNA"/>
</dbReference>
<evidence type="ECO:0000259" key="9">
    <source>
        <dbReference type="PROSITE" id="PS50110"/>
    </source>
</evidence>
<comment type="caution">
    <text evidence="11">The sequence shown here is derived from an EMBL/GenBank/DDBJ whole genome shotgun (WGS) entry which is preliminary data.</text>
</comment>
<keyword evidence="2" id="KW-0328">Glycosyltransferase</keyword>
<proteinExistence type="predicted"/>
<dbReference type="Proteomes" id="UP000248326">
    <property type="component" value="Unassembled WGS sequence"/>
</dbReference>
<dbReference type="SMART" id="SM00267">
    <property type="entry name" value="GGDEF"/>
    <property type="match status" value="1"/>
</dbReference>
<dbReference type="InterPro" id="IPR029787">
    <property type="entry name" value="Nucleotide_cyclase"/>
</dbReference>
<protein>
    <submittedName>
        <fullName evidence="11">Diguanylate cyclase (GGDEF)-like protein</fullName>
    </submittedName>
</protein>
<dbReference type="Gene3D" id="3.90.550.10">
    <property type="entry name" value="Spore Coat Polysaccharide Biosynthesis Protein SpsA, Chain A"/>
    <property type="match status" value="1"/>
</dbReference>
<keyword evidence="4 8" id="KW-0812">Transmembrane</keyword>
<dbReference type="RefSeq" id="WP_110885621.1">
    <property type="nucleotide sequence ID" value="NZ_QJSX01000003.1"/>
</dbReference>
<feature type="transmembrane region" description="Helical" evidence="8">
    <location>
        <begin position="725"/>
        <end position="740"/>
    </location>
</feature>
<keyword evidence="5 8" id="KW-1133">Transmembrane helix</keyword>
<evidence type="ECO:0000256" key="6">
    <source>
        <dbReference type="ARBA" id="ARBA00023136"/>
    </source>
</evidence>
<feature type="transmembrane region" description="Helical" evidence="8">
    <location>
        <begin position="692"/>
        <end position="713"/>
    </location>
</feature>
<feature type="domain" description="GGDEF" evidence="10">
    <location>
        <begin position="176"/>
        <end position="308"/>
    </location>
</feature>
<dbReference type="InterPro" id="IPR001789">
    <property type="entry name" value="Sig_transdc_resp-reg_receiver"/>
</dbReference>
<feature type="transmembrane region" description="Helical" evidence="8">
    <location>
        <begin position="335"/>
        <end position="358"/>
    </location>
</feature>
<evidence type="ECO:0000256" key="1">
    <source>
        <dbReference type="ARBA" id="ARBA00004141"/>
    </source>
</evidence>
<keyword evidence="6 8" id="KW-0472">Membrane</keyword>
<dbReference type="SMART" id="SM00448">
    <property type="entry name" value="REC"/>
    <property type="match status" value="1"/>
</dbReference>
<organism evidence="11 12">
    <name type="scientific">Deinococcus yavapaiensis KR-236</name>
    <dbReference type="NCBI Taxonomy" id="694435"/>
    <lineage>
        <taxon>Bacteria</taxon>
        <taxon>Thermotogati</taxon>
        <taxon>Deinococcota</taxon>
        <taxon>Deinococci</taxon>
        <taxon>Deinococcales</taxon>
        <taxon>Deinococcaceae</taxon>
        <taxon>Deinococcus</taxon>
    </lineage>
</organism>
<keyword evidence="3" id="KW-0808">Transferase</keyword>
<evidence type="ECO:0000313" key="11">
    <source>
        <dbReference type="EMBL" id="PYE55259.1"/>
    </source>
</evidence>
<dbReference type="PANTHER" id="PTHR43867:SF2">
    <property type="entry name" value="CELLULOSE SYNTHASE CATALYTIC SUBUNIT A [UDP-FORMING]"/>
    <property type="match status" value="1"/>
</dbReference>
<dbReference type="SUPFAM" id="SSF53448">
    <property type="entry name" value="Nucleotide-diphospho-sugar transferases"/>
    <property type="match status" value="1"/>
</dbReference>
<dbReference type="InterPro" id="IPR001173">
    <property type="entry name" value="Glyco_trans_2-like"/>
</dbReference>
<evidence type="ECO:0000313" key="12">
    <source>
        <dbReference type="Proteomes" id="UP000248326"/>
    </source>
</evidence>
<dbReference type="GO" id="GO:0016757">
    <property type="term" value="F:glycosyltransferase activity"/>
    <property type="evidence" value="ECO:0007669"/>
    <property type="project" value="UniProtKB-KW"/>
</dbReference>
<evidence type="ECO:0000259" key="10">
    <source>
        <dbReference type="PROSITE" id="PS50887"/>
    </source>
</evidence>
<dbReference type="PROSITE" id="PS50110">
    <property type="entry name" value="RESPONSE_REGULATORY"/>
    <property type="match status" value="1"/>
</dbReference>
<dbReference type="InterPro" id="IPR050321">
    <property type="entry name" value="Glycosyltr_2/OpgH_subfam"/>
</dbReference>
<comment type="caution">
    <text evidence="7">Lacks conserved residue(s) required for the propagation of feature annotation.</text>
</comment>
<comment type="subcellular location">
    <subcellularLocation>
        <location evidence="1">Membrane</location>
        <topology evidence="1">Multi-pass membrane protein</topology>
    </subcellularLocation>
</comment>
<dbReference type="SUPFAM" id="SSF52172">
    <property type="entry name" value="CheY-like"/>
    <property type="match status" value="1"/>
</dbReference>
<keyword evidence="12" id="KW-1185">Reference proteome</keyword>
<evidence type="ECO:0000256" key="3">
    <source>
        <dbReference type="ARBA" id="ARBA00022679"/>
    </source>
</evidence>
<dbReference type="Gene3D" id="3.30.70.270">
    <property type="match status" value="1"/>
</dbReference>
<gene>
    <name evidence="11" type="ORF">DES52_10390</name>
</gene>
<dbReference type="InterPro" id="IPR029044">
    <property type="entry name" value="Nucleotide-diphossugar_trans"/>
</dbReference>
<dbReference type="CDD" id="cd06423">
    <property type="entry name" value="CESA_like"/>
    <property type="match status" value="1"/>
</dbReference>
<feature type="transmembrane region" description="Helical" evidence="8">
    <location>
        <begin position="662"/>
        <end position="680"/>
    </location>
</feature>
<evidence type="ECO:0000256" key="5">
    <source>
        <dbReference type="ARBA" id="ARBA00022989"/>
    </source>
</evidence>
<dbReference type="AlphaFoldDB" id="A0A318SL71"/>
<dbReference type="GO" id="GO:0000160">
    <property type="term" value="P:phosphorelay signal transduction system"/>
    <property type="evidence" value="ECO:0007669"/>
    <property type="project" value="InterPro"/>
</dbReference>
<name>A0A318SL71_9DEIO</name>
<reference evidence="11 12" key="1">
    <citation type="submission" date="2018-06" db="EMBL/GenBank/DDBJ databases">
        <title>Genomic Encyclopedia of Type Strains, Phase IV (KMG-IV): sequencing the most valuable type-strain genomes for metagenomic binning, comparative biology and taxonomic classification.</title>
        <authorList>
            <person name="Goeker M."/>
        </authorList>
    </citation>
    <scope>NUCLEOTIDE SEQUENCE [LARGE SCALE GENOMIC DNA]</scope>
    <source>
        <strain evidence="11 12">DSM 18048</strain>
    </source>
</reference>
<dbReference type="GO" id="GO:0016020">
    <property type="term" value="C:membrane"/>
    <property type="evidence" value="ECO:0007669"/>
    <property type="project" value="UniProtKB-SubCell"/>
</dbReference>
<dbReference type="InterPro" id="IPR043128">
    <property type="entry name" value="Rev_trsase/Diguanyl_cyclase"/>
</dbReference>
<evidence type="ECO:0000256" key="4">
    <source>
        <dbReference type="ARBA" id="ARBA00022692"/>
    </source>
</evidence>
<feature type="domain" description="Response regulatory" evidence="9">
    <location>
        <begin position="20"/>
        <end position="136"/>
    </location>
</feature>
<dbReference type="Pfam" id="PF00990">
    <property type="entry name" value="GGDEF"/>
    <property type="match status" value="1"/>
</dbReference>
<dbReference type="Gene3D" id="3.40.50.2300">
    <property type="match status" value="1"/>
</dbReference>
<dbReference type="InterPro" id="IPR000160">
    <property type="entry name" value="GGDEF_dom"/>
</dbReference>
<feature type="transmembrane region" description="Helical" evidence="8">
    <location>
        <begin position="364"/>
        <end position="387"/>
    </location>
</feature>
<dbReference type="PROSITE" id="PS50887">
    <property type="entry name" value="GGDEF"/>
    <property type="match status" value="1"/>
</dbReference>
<evidence type="ECO:0000256" key="7">
    <source>
        <dbReference type="PROSITE-ProRule" id="PRU00169"/>
    </source>
</evidence>
<dbReference type="Pfam" id="PF13632">
    <property type="entry name" value="Glyco_trans_2_3"/>
    <property type="match status" value="1"/>
</dbReference>